<dbReference type="InterPro" id="IPR006016">
    <property type="entry name" value="UspA"/>
</dbReference>
<gene>
    <name evidence="4" type="ORF">JI746_07485</name>
</gene>
<comment type="subcellular location">
    <subcellularLocation>
        <location evidence="2">Cytoplasm</location>
    </subcellularLocation>
</comment>
<dbReference type="InterPro" id="IPR006015">
    <property type="entry name" value="Universal_stress_UspA"/>
</dbReference>
<dbReference type="PRINTS" id="PR01438">
    <property type="entry name" value="UNVRSLSTRESS"/>
</dbReference>
<evidence type="ECO:0000259" key="3">
    <source>
        <dbReference type="Pfam" id="PF00582"/>
    </source>
</evidence>
<proteinExistence type="inferred from homology"/>
<dbReference type="Pfam" id="PF00582">
    <property type="entry name" value="Usp"/>
    <property type="match status" value="1"/>
</dbReference>
<dbReference type="Proteomes" id="UP000622707">
    <property type="component" value="Unassembled WGS sequence"/>
</dbReference>
<dbReference type="PIRSF" id="PIRSF006276">
    <property type="entry name" value="UspA"/>
    <property type="match status" value="1"/>
</dbReference>
<evidence type="ECO:0000256" key="2">
    <source>
        <dbReference type="PIRNR" id="PIRNR006276"/>
    </source>
</evidence>
<dbReference type="PANTHER" id="PTHR46268">
    <property type="entry name" value="STRESS RESPONSE PROTEIN NHAX"/>
    <property type="match status" value="1"/>
</dbReference>
<dbReference type="PANTHER" id="PTHR46268:SF15">
    <property type="entry name" value="UNIVERSAL STRESS PROTEIN HP_0031"/>
    <property type="match status" value="1"/>
</dbReference>
<name>A0ABS1JL37_9BURK</name>
<dbReference type="SUPFAM" id="SSF52402">
    <property type="entry name" value="Adenine nucleotide alpha hydrolases-like"/>
    <property type="match status" value="1"/>
</dbReference>
<dbReference type="CDD" id="cd00293">
    <property type="entry name" value="USP-like"/>
    <property type="match status" value="1"/>
</dbReference>
<evidence type="ECO:0000313" key="4">
    <source>
        <dbReference type="EMBL" id="MBL0424945.1"/>
    </source>
</evidence>
<comment type="similarity">
    <text evidence="1 2">Belongs to the universal stress protein A family.</text>
</comment>
<comment type="caution">
    <text evidence="4">The sequence shown here is derived from an EMBL/GenBank/DDBJ whole genome shotgun (WGS) entry which is preliminary data.</text>
</comment>
<sequence>MYKRILVPVDGSDTSNRALVAALQMARDSGGRMRLLHVIDELAYVTGFEYSDQVLEAARLGGAKVLEDALAIADASGVPADTRLLSVAQRLGDTVADEARKWEADLVVVGTHGRRGFSRAFLGSGAEQVLRLTPVPVPVLALRSPEPEAAS</sequence>
<protein>
    <recommendedName>
        <fullName evidence="2">Universal stress protein</fullName>
    </recommendedName>
</protein>
<reference evidence="4 5" key="1">
    <citation type="journal article" date="2017" name="Int. J. Syst. Evol. Microbiol.">
        <title>Ramlibacter alkalitolerans sp. nov., alkali-tolerant bacterium isolated from soil of ginseng.</title>
        <authorList>
            <person name="Lee D.H."/>
            <person name="Cha C.J."/>
        </authorList>
    </citation>
    <scope>NUCLEOTIDE SEQUENCE [LARGE SCALE GENOMIC DNA]</scope>
    <source>
        <strain evidence="4 5">KACC 19305</strain>
    </source>
</reference>
<evidence type="ECO:0000313" key="5">
    <source>
        <dbReference type="Proteomes" id="UP000622707"/>
    </source>
</evidence>
<evidence type="ECO:0000256" key="1">
    <source>
        <dbReference type="ARBA" id="ARBA00008791"/>
    </source>
</evidence>
<organism evidence="4 5">
    <name type="scientific">Ramlibacter alkalitolerans</name>
    <dbReference type="NCBI Taxonomy" id="2039631"/>
    <lineage>
        <taxon>Bacteria</taxon>
        <taxon>Pseudomonadati</taxon>
        <taxon>Pseudomonadota</taxon>
        <taxon>Betaproteobacteria</taxon>
        <taxon>Burkholderiales</taxon>
        <taxon>Comamonadaceae</taxon>
        <taxon>Ramlibacter</taxon>
    </lineage>
</organism>
<accession>A0ABS1JL37</accession>
<dbReference type="Gene3D" id="3.40.50.620">
    <property type="entry name" value="HUPs"/>
    <property type="match status" value="1"/>
</dbReference>
<keyword evidence="5" id="KW-1185">Reference proteome</keyword>
<dbReference type="EMBL" id="JAEQND010000003">
    <property type="protein sequence ID" value="MBL0424945.1"/>
    <property type="molecule type" value="Genomic_DNA"/>
</dbReference>
<feature type="domain" description="UspA" evidence="3">
    <location>
        <begin position="1"/>
        <end position="139"/>
    </location>
</feature>
<dbReference type="InterPro" id="IPR014729">
    <property type="entry name" value="Rossmann-like_a/b/a_fold"/>
</dbReference>
<keyword evidence="2" id="KW-0963">Cytoplasm</keyword>
<dbReference type="RefSeq" id="WP_201688168.1">
    <property type="nucleotide sequence ID" value="NZ_JAEQND010000003.1"/>
</dbReference>